<feature type="transmembrane region" description="Helical" evidence="1">
    <location>
        <begin position="644"/>
        <end position="666"/>
    </location>
</feature>
<feature type="transmembrane region" description="Helical" evidence="1">
    <location>
        <begin position="12"/>
        <end position="33"/>
    </location>
</feature>
<feature type="transmembrane region" description="Helical" evidence="1">
    <location>
        <begin position="686"/>
        <end position="705"/>
    </location>
</feature>
<keyword evidence="1" id="KW-0472">Membrane</keyword>
<accession>A0A2S0VWV9</accession>
<gene>
    <name evidence="2" type="ORF">C2869_20920</name>
</gene>
<dbReference type="EMBL" id="CP026604">
    <property type="protein sequence ID" value="AWB68706.1"/>
    <property type="molecule type" value="Genomic_DNA"/>
</dbReference>
<dbReference type="KEGG" id="cate:C2869_20920"/>
<dbReference type="Proteomes" id="UP000244441">
    <property type="component" value="Chromosome"/>
</dbReference>
<feature type="transmembrane region" description="Helical" evidence="1">
    <location>
        <begin position="585"/>
        <end position="608"/>
    </location>
</feature>
<reference evidence="2 3" key="1">
    <citation type="submission" date="2018-01" db="EMBL/GenBank/DDBJ databases">
        <title>Genome sequence of a Cantenovulum-like bacteria.</title>
        <authorList>
            <person name="Tan W.R."/>
            <person name="Lau N.-S."/>
            <person name="Go F."/>
            <person name="Amirul A.-A.A."/>
        </authorList>
    </citation>
    <scope>NUCLEOTIDE SEQUENCE [LARGE SCALE GENOMIC DNA]</scope>
    <source>
        <strain evidence="2 3">CCB-QB4</strain>
    </source>
</reference>
<dbReference type="Pfam" id="PF22673">
    <property type="entry name" value="MCP-like_PDC_1"/>
    <property type="match status" value="1"/>
</dbReference>
<dbReference type="Gene3D" id="3.30.450.20">
    <property type="entry name" value="PAS domain"/>
    <property type="match status" value="1"/>
</dbReference>
<name>A0A2S0VWV9_9ALTE</name>
<sequence length="706" mass="81923">MSGVEICKQVRFWKLSLLILAFVGLINTAYIIFDLIQEHKAFQVSTRLKVQEQTVAAAKEIGENLAVIMRSVDDFADDITQLENKAYAHALLKHKFENDHNLYSLNVTFEPYWLDADVEYVSPYYERLTGPTQFFNLTDYDQREVEFSWFYRPMEEGPIWTEPYYEPKNDVLMTTYSVPFYASTEAREQGKLPIGVVPSDIGLDHLTTALKTLKLGMSGYGMIFSQDQNLISHPIFSYVRDAETYQSLAEKPEFSFLPKISQCLDADTFYRFYNGETMNRDEDFAACTKIPYTNWTLITLMSADMFEVNRDVLRQDYMKALAWGIFTLLVFVVAVTGANRLKDLSWHFTIMASLLLTVGTVSIWVLARSYYAIDVENSVSIANVAQREAFKESYTHKSKDLHLDDPIFVPTGMMIESLEFITANNVQITGHIWQKFLPEWQGIVQQKIVFPEAIESKIEEAYRRKSKLGEQLVGWRFNVVVRQSFDYSKYPFDHKNVWIRLWPGQFAGNVVLVPDLESYEQLSPVTNPAIVEDIVLNEWQLKESQYKYIFHHYNGNFGDNANQTQDALPELYYNINIERAFISPFVTTLLPVVVIVGLLFAAVISMAYSQYDEYRNNATAIIFTILLAHYSIRERLSISEVVYFEFFYFLLYIIISVFLVIGHQFYKAKAEGEQNLFTYDNNKISCLWYWPIITGAIFIMTMITYY</sequence>
<evidence type="ECO:0000313" key="2">
    <source>
        <dbReference type="EMBL" id="AWB68706.1"/>
    </source>
</evidence>
<dbReference type="OrthoDB" id="2489132at2"/>
<evidence type="ECO:0000313" key="3">
    <source>
        <dbReference type="Proteomes" id="UP000244441"/>
    </source>
</evidence>
<organism evidence="2 3">
    <name type="scientific">Saccharobesus litoralis</name>
    <dbReference type="NCBI Taxonomy" id="2172099"/>
    <lineage>
        <taxon>Bacteria</taxon>
        <taxon>Pseudomonadati</taxon>
        <taxon>Pseudomonadota</taxon>
        <taxon>Gammaproteobacteria</taxon>
        <taxon>Alteromonadales</taxon>
        <taxon>Alteromonadaceae</taxon>
        <taxon>Saccharobesus</taxon>
    </lineage>
</organism>
<dbReference type="CDD" id="cd12913">
    <property type="entry name" value="PDC1_MCP_like"/>
    <property type="match status" value="1"/>
</dbReference>
<keyword evidence="1" id="KW-0812">Transmembrane</keyword>
<dbReference type="AlphaFoldDB" id="A0A2S0VWV9"/>
<protein>
    <recommendedName>
        <fullName evidence="4">Cache domain-containing protein</fullName>
    </recommendedName>
</protein>
<feature type="transmembrane region" description="Helical" evidence="1">
    <location>
        <begin position="320"/>
        <end position="338"/>
    </location>
</feature>
<dbReference type="RefSeq" id="WP_108604758.1">
    <property type="nucleotide sequence ID" value="NZ_CP026604.1"/>
</dbReference>
<keyword evidence="3" id="KW-1185">Reference proteome</keyword>
<evidence type="ECO:0000256" key="1">
    <source>
        <dbReference type="SAM" id="Phobius"/>
    </source>
</evidence>
<evidence type="ECO:0008006" key="4">
    <source>
        <dbReference type="Google" id="ProtNLM"/>
    </source>
</evidence>
<proteinExistence type="predicted"/>
<keyword evidence="1" id="KW-1133">Transmembrane helix</keyword>
<feature type="transmembrane region" description="Helical" evidence="1">
    <location>
        <begin position="344"/>
        <end position="367"/>
    </location>
</feature>